<dbReference type="EMBL" id="AHOR02000010">
    <property type="protein sequence ID" value="EMF83933.1"/>
    <property type="molecule type" value="Genomic_DNA"/>
</dbReference>
<comment type="caution">
    <text evidence="1">The sequence shown here is derived from an EMBL/GenBank/DDBJ whole genome shotgun (WGS) entry which is preliminary data.</text>
</comment>
<reference evidence="1 2" key="1">
    <citation type="submission" date="2013-01" db="EMBL/GenBank/DDBJ databases">
        <authorList>
            <person name="Harkins D.M."/>
            <person name="Durkin A.S."/>
            <person name="Brinkac L.M."/>
            <person name="Haft D.H."/>
            <person name="Selengut J.D."/>
            <person name="Sanka R."/>
            <person name="DePew J."/>
            <person name="Purushe J."/>
            <person name="Tulsiani S.M."/>
            <person name="Graham G.C."/>
            <person name="Burns M.-A."/>
            <person name="Dohnt M.F."/>
            <person name="Smythe L.D."/>
            <person name="McKay D.B."/>
            <person name="Craig S.B."/>
            <person name="Vinetz J.M."/>
            <person name="Sutton G.G."/>
            <person name="Nierman W.C."/>
            <person name="Fouts D.E."/>
        </authorList>
    </citation>
    <scope>NUCLEOTIDE SEQUENCE [LARGE SCALE GENOMIC DNA]</scope>
    <source>
        <strain evidence="1 2">LT2116</strain>
    </source>
</reference>
<evidence type="ECO:0000313" key="1">
    <source>
        <dbReference type="EMBL" id="EMF83933.1"/>
    </source>
</evidence>
<sequence>MNKIATINPDFKEFLKRIRTDLTSREIRKEKYDKVEMVENLENKKGLRKVNEV</sequence>
<protein>
    <submittedName>
        <fullName evidence="1">Uncharacterized protein</fullName>
    </submittedName>
</protein>
<accession>M3ES89</accession>
<dbReference type="AlphaFoldDB" id="M3ES89"/>
<gene>
    <name evidence="1" type="ORF">LEP1GSC188_4151</name>
</gene>
<proteinExistence type="predicted"/>
<organism evidence="1 2">
    <name type="scientific">Leptospira weilii serovar Topaz str. LT2116</name>
    <dbReference type="NCBI Taxonomy" id="1088540"/>
    <lineage>
        <taxon>Bacteria</taxon>
        <taxon>Pseudomonadati</taxon>
        <taxon>Spirochaetota</taxon>
        <taxon>Spirochaetia</taxon>
        <taxon>Leptospirales</taxon>
        <taxon>Leptospiraceae</taxon>
        <taxon>Leptospira</taxon>
    </lineage>
</organism>
<dbReference type="Proteomes" id="UP000011770">
    <property type="component" value="Unassembled WGS sequence"/>
</dbReference>
<name>M3ES89_9LEPT</name>
<evidence type="ECO:0000313" key="2">
    <source>
        <dbReference type="Proteomes" id="UP000011770"/>
    </source>
</evidence>